<evidence type="ECO:0000313" key="8">
    <source>
        <dbReference type="EMBL" id="RNF04895.1"/>
    </source>
</evidence>
<dbReference type="PANTHER" id="PTHR13555">
    <property type="entry name" value="C2H2 ZINC FINGER CGI-62-RELATED"/>
    <property type="match status" value="1"/>
</dbReference>
<dbReference type="GeneID" id="40328966"/>
<feature type="compositionally biased region" description="Polar residues" evidence="6">
    <location>
        <begin position="415"/>
        <end position="430"/>
    </location>
</feature>
<dbReference type="Proteomes" id="UP000283634">
    <property type="component" value="Unassembled WGS sequence"/>
</dbReference>
<dbReference type="AlphaFoldDB" id="A0A3R7KMX3"/>
<feature type="region of interest" description="Disordered" evidence="6">
    <location>
        <begin position="279"/>
        <end position="308"/>
    </location>
</feature>
<dbReference type="EMBL" id="MKGL01000150">
    <property type="protein sequence ID" value="RNF04895.1"/>
    <property type="molecule type" value="Genomic_DNA"/>
</dbReference>
<feature type="domain" description="C2HC/C3H-type" evidence="7">
    <location>
        <begin position="514"/>
        <end position="543"/>
    </location>
</feature>
<gene>
    <name evidence="8" type="ORF">TraAM80_05033</name>
</gene>
<dbReference type="Pfam" id="PF13913">
    <property type="entry name" value="zf-C2HC_2"/>
    <property type="match status" value="3"/>
</dbReference>
<feature type="compositionally biased region" description="Polar residues" evidence="6">
    <location>
        <begin position="442"/>
        <end position="458"/>
    </location>
</feature>
<proteinExistence type="predicted"/>
<dbReference type="PROSITE" id="PS52027">
    <property type="entry name" value="ZF_C2HC_C3H"/>
    <property type="match status" value="1"/>
</dbReference>
<dbReference type="InterPro" id="IPR049899">
    <property type="entry name" value="Znf_C2HC_C3H"/>
</dbReference>
<keyword evidence="4" id="KW-0862">Zinc</keyword>
<dbReference type="PANTHER" id="PTHR13555:SF65">
    <property type="entry name" value="C2H2-TYPE DOMAIN-CONTAINING PROTEIN"/>
    <property type="match status" value="1"/>
</dbReference>
<reference evidence="8 9" key="1">
    <citation type="journal article" date="2018" name="BMC Genomics">
        <title>Genomic comparison of Trypanosoma conorhini and Trypanosoma rangeli to Trypanosoma cruzi strains of high and low virulence.</title>
        <authorList>
            <person name="Bradwell K.R."/>
            <person name="Koparde V.N."/>
            <person name="Matveyev A.V."/>
            <person name="Serrano M.G."/>
            <person name="Alves J.M."/>
            <person name="Parikh H."/>
            <person name="Huang B."/>
            <person name="Lee V."/>
            <person name="Espinosa-Alvarez O."/>
            <person name="Ortiz P.A."/>
            <person name="Costa-Martins A.G."/>
            <person name="Teixeira M.M."/>
            <person name="Buck G.A."/>
        </authorList>
    </citation>
    <scope>NUCLEOTIDE SEQUENCE [LARGE SCALE GENOMIC DNA]</scope>
    <source>
        <strain evidence="8 9">AM80</strain>
    </source>
</reference>
<organism evidence="8 9">
    <name type="scientific">Trypanosoma rangeli</name>
    <dbReference type="NCBI Taxonomy" id="5698"/>
    <lineage>
        <taxon>Eukaryota</taxon>
        <taxon>Discoba</taxon>
        <taxon>Euglenozoa</taxon>
        <taxon>Kinetoplastea</taxon>
        <taxon>Metakinetoplastina</taxon>
        <taxon>Trypanosomatida</taxon>
        <taxon>Trypanosomatidae</taxon>
        <taxon>Trypanosoma</taxon>
        <taxon>Herpetosoma</taxon>
    </lineage>
</organism>
<feature type="compositionally biased region" description="Low complexity" evidence="6">
    <location>
        <begin position="482"/>
        <end position="492"/>
    </location>
</feature>
<evidence type="ECO:0000256" key="6">
    <source>
        <dbReference type="SAM" id="MobiDB-lite"/>
    </source>
</evidence>
<feature type="region of interest" description="Disordered" evidence="6">
    <location>
        <begin position="411"/>
        <end position="511"/>
    </location>
</feature>
<dbReference type="OMA" id="NEMETDG"/>
<evidence type="ECO:0000256" key="3">
    <source>
        <dbReference type="ARBA" id="ARBA00022771"/>
    </source>
</evidence>
<name>A0A3R7KMX3_TRYRA</name>
<keyword evidence="9" id="KW-1185">Reference proteome</keyword>
<evidence type="ECO:0000256" key="4">
    <source>
        <dbReference type="ARBA" id="ARBA00022833"/>
    </source>
</evidence>
<keyword evidence="3 5" id="KW-0863">Zinc-finger</keyword>
<evidence type="ECO:0000259" key="7">
    <source>
        <dbReference type="PROSITE" id="PS52027"/>
    </source>
</evidence>
<evidence type="ECO:0000256" key="1">
    <source>
        <dbReference type="ARBA" id="ARBA00022723"/>
    </source>
</evidence>
<feature type="region of interest" description="Disordered" evidence="6">
    <location>
        <begin position="211"/>
        <end position="241"/>
    </location>
</feature>
<comment type="caution">
    <text evidence="8">The sequence shown here is derived from an EMBL/GenBank/DDBJ whole genome shotgun (WGS) entry which is preliminary data.</text>
</comment>
<sequence>MHHAVHDAAAVYAGHRNHGGAGANGTSGTVVRPLSPEVSDLLREQMEFLASAHVSDIRAALFLRLRLSAQQKLMAQRNRFSERRALQSKRWPTAVHSTATEVASAARSPEPVKPHPAAAEEVECEEGWRCPGCSRRYTDADAYTRHRNNCKKYVLLVKRQGGVTVPPSSRSTQPAATTFSPLLNSIGSTFKSELEVTQRWLEAAASASTRATVTTARYTPSTSNAPGIPPAQQAQRHAAAEGNTVAPLLPSALIESQSTNHSLLIPCFSAVDERREDRREFAQSPSLSRELTPSSFGMQSLHKMSPSVKNSIDDVPAAVADRASFDSVSPLPVWFSPSNTVKSRDNGASLHQSTLSCNQNSVMYNSATGSGTNWGETEGADEPLRPCPYCGRRFFSESRWPRHVAVCEQQQQQQRKNNSQASVARSSLGTRSLRPSRVIASGSLNSSTIIRGNSQPLASSREKPGNAKSSASGKPATKWRQQRAQLRQALQLPSTSSQDTPPNGGGTTDVFEDDRVFCPSCGRRFAPATAERHIPFCRERGSGQKVTRI</sequence>
<dbReference type="InterPro" id="IPR026319">
    <property type="entry name" value="ZC2HC1A/B-like"/>
</dbReference>
<evidence type="ECO:0000256" key="5">
    <source>
        <dbReference type="PROSITE-ProRule" id="PRU01371"/>
    </source>
</evidence>
<dbReference type="RefSeq" id="XP_029238366.1">
    <property type="nucleotide sequence ID" value="XM_029381928.1"/>
</dbReference>
<evidence type="ECO:0000256" key="2">
    <source>
        <dbReference type="ARBA" id="ARBA00022737"/>
    </source>
</evidence>
<dbReference type="OrthoDB" id="10255185at2759"/>
<feature type="compositionally biased region" description="Polar residues" evidence="6">
    <location>
        <begin position="283"/>
        <end position="298"/>
    </location>
</feature>
<accession>A0A3R7KMX3</accession>
<dbReference type="GO" id="GO:0008270">
    <property type="term" value="F:zinc ion binding"/>
    <property type="evidence" value="ECO:0007669"/>
    <property type="project" value="UniProtKB-KW"/>
</dbReference>
<keyword evidence="1" id="KW-0479">Metal-binding</keyword>
<protein>
    <recommendedName>
        <fullName evidence="7">C2HC/C3H-type domain-containing protein</fullName>
    </recommendedName>
</protein>
<keyword evidence="2" id="KW-0677">Repeat</keyword>
<evidence type="ECO:0000313" key="9">
    <source>
        <dbReference type="Proteomes" id="UP000283634"/>
    </source>
</evidence>